<feature type="transmembrane region" description="Helical" evidence="6">
    <location>
        <begin position="364"/>
        <end position="385"/>
    </location>
</feature>
<dbReference type="EMBL" id="LHPN01000009">
    <property type="protein sequence ID" value="OAL70446.1"/>
    <property type="molecule type" value="Genomic_DNA"/>
</dbReference>
<feature type="transmembrane region" description="Helical" evidence="6">
    <location>
        <begin position="432"/>
        <end position="454"/>
    </location>
</feature>
<feature type="transmembrane region" description="Helical" evidence="6">
    <location>
        <begin position="86"/>
        <end position="106"/>
    </location>
</feature>
<proteinExistence type="predicted"/>
<dbReference type="AlphaFoldDB" id="A0A178FEU5"/>
<accession>A0A178FEU5</accession>
<evidence type="ECO:0000313" key="7">
    <source>
        <dbReference type="EMBL" id="OAL70446.1"/>
    </source>
</evidence>
<sequence length="468" mass="51707">MAEHTAASHSMDRKKEANIPELARNNSSLPESSRFHEPDLEKGELPGSVPSPPLSYDEPKKNPDLVNWEGPHDPENPRNFSRMRKWYITMMLSFFTFCITFSSSVFSQATAVTAKIYGVSVEVTTLGTALIVLVVVGGALVDLWEPVDRGIAAAGFCAATFLGPIAGPIIGGFIVPSHLGWRWTNWITLILDAAVGLVALFSLPETFAPVILQNRAKRLRYETKNWALHSTLDESPLTINDIFHKYLSRPFEMLILEPILSLTTIYLSVVYGILYLFFFAYPISFGEVRGWEHPGVAALPFIGLLIGILLGCAVLIYISKHQYAQKLKETGNLVPEDRLPPMIFAAFTLPAGLFLFAWTSSPQITWVPQVIAGVPIGFGLIIIFLQGINYVVDVYLIYANSALAANTFIRSLLGAAFPMFASQMYHNLGVAWASSVLAFITLAMIPVPILFYVYGARIRAMSLFIPKV</sequence>
<evidence type="ECO:0000256" key="1">
    <source>
        <dbReference type="ARBA" id="ARBA00004141"/>
    </source>
</evidence>
<feature type="region of interest" description="Disordered" evidence="5">
    <location>
        <begin position="1"/>
        <end position="74"/>
    </location>
</feature>
<feature type="transmembrane region" description="Helical" evidence="6">
    <location>
        <begin position="186"/>
        <end position="212"/>
    </location>
</feature>
<evidence type="ECO:0000313" key="8">
    <source>
        <dbReference type="Proteomes" id="UP000243519"/>
    </source>
</evidence>
<comment type="caution">
    <text evidence="7">The sequence shown here is derived from an EMBL/GenBank/DDBJ whole genome shotgun (WGS) entry which is preliminary data.</text>
</comment>
<feature type="transmembrane region" description="Helical" evidence="6">
    <location>
        <begin position="339"/>
        <end position="358"/>
    </location>
</feature>
<dbReference type="Proteomes" id="UP000243519">
    <property type="component" value="Unassembled WGS sequence"/>
</dbReference>
<organism evidence="7 8">
    <name type="scientific">Trichophyton violaceum</name>
    <dbReference type="NCBI Taxonomy" id="34388"/>
    <lineage>
        <taxon>Eukaryota</taxon>
        <taxon>Fungi</taxon>
        <taxon>Dikarya</taxon>
        <taxon>Ascomycota</taxon>
        <taxon>Pezizomycotina</taxon>
        <taxon>Eurotiomycetes</taxon>
        <taxon>Eurotiomycetidae</taxon>
        <taxon>Onygenales</taxon>
        <taxon>Arthrodermataceae</taxon>
        <taxon>Trichophyton</taxon>
    </lineage>
</organism>
<dbReference type="GO" id="GO:0005886">
    <property type="term" value="C:plasma membrane"/>
    <property type="evidence" value="ECO:0007669"/>
    <property type="project" value="TreeGrafter"/>
</dbReference>
<keyword evidence="4 6" id="KW-0472">Membrane</keyword>
<dbReference type="InterPro" id="IPR036259">
    <property type="entry name" value="MFS_trans_sf"/>
</dbReference>
<keyword evidence="3 6" id="KW-1133">Transmembrane helix</keyword>
<feature type="transmembrane region" description="Helical" evidence="6">
    <location>
        <begin position="298"/>
        <end position="318"/>
    </location>
</feature>
<dbReference type="FunFam" id="1.20.1250.20:FF:000011">
    <property type="entry name" value="MFS multidrug transporter, putative"/>
    <property type="match status" value="1"/>
</dbReference>
<dbReference type="Gene3D" id="1.20.1250.20">
    <property type="entry name" value="MFS general substrate transporter like domains"/>
    <property type="match status" value="1"/>
</dbReference>
<protein>
    <recommendedName>
        <fullName evidence="9">MFS multidrug transporter</fullName>
    </recommendedName>
</protein>
<feature type="transmembrane region" description="Helical" evidence="6">
    <location>
        <begin position="254"/>
        <end position="278"/>
    </location>
</feature>
<dbReference type="SUPFAM" id="SSF103473">
    <property type="entry name" value="MFS general substrate transporter"/>
    <property type="match status" value="1"/>
</dbReference>
<dbReference type="Pfam" id="PF07690">
    <property type="entry name" value="MFS_1"/>
    <property type="match status" value="1"/>
</dbReference>
<dbReference type="GO" id="GO:0022857">
    <property type="term" value="F:transmembrane transporter activity"/>
    <property type="evidence" value="ECO:0007669"/>
    <property type="project" value="InterPro"/>
</dbReference>
<keyword evidence="2 6" id="KW-0812">Transmembrane</keyword>
<evidence type="ECO:0000256" key="2">
    <source>
        <dbReference type="ARBA" id="ARBA00022692"/>
    </source>
</evidence>
<comment type="subcellular location">
    <subcellularLocation>
        <location evidence="1">Membrane</location>
        <topology evidence="1">Multi-pass membrane protein</topology>
    </subcellularLocation>
</comment>
<feature type="transmembrane region" description="Helical" evidence="6">
    <location>
        <begin position="151"/>
        <end position="174"/>
    </location>
</feature>
<evidence type="ECO:0000256" key="4">
    <source>
        <dbReference type="ARBA" id="ARBA00023136"/>
    </source>
</evidence>
<gene>
    <name evidence="7" type="ORF">A7D00_5412</name>
</gene>
<reference evidence="7 8" key="1">
    <citation type="submission" date="2016-05" db="EMBL/GenBank/DDBJ databases">
        <title>Genome sequencing of Trichophyton violaceum CMCC(F)T3l isolated from hair.</title>
        <authorList>
            <person name="Zhan P."/>
            <person name="Tao Y."/>
            <person name="Liu W."/>
        </authorList>
    </citation>
    <scope>NUCLEOTIDE SEQUENCE [LARGE SCALE GENOMIC DNA]</scope>
    <source>
        <strain evidence="8">CMCC(F)T3l</strain>
    </source>
</reference>
<evidence type="ECO:0000256" key="3">
    <source>
        <dbReference type="ARBA" id="ARBA00022989"/>
    </source>
</evidence>
<dbReference type="PANTHER" id="PTHR23502:SF47">
    <property type="entry name" value="MAJOR FACILITATOR SUPERFAMILY (MFS) PROFILE DOMAIN-CONTAINING PROTEIN-RELATED"/>
    <property type="match status" value="1"/>
</dbReference>
<dbReference type="OrthoDB" id="446368at2759"/>
<evidence type="ECO:0000256" key="6">
    <source>
        <dbReference type="SAM" id="Phobius"/>
    </source>
</evidence>
<feature type="transmembrane region" description="Helical" evidence="6">
    <location>
        <begin position="397"/>
        <end position="420"/>
    </location>
</feature>
<evidence type="ECO:0000256" key="5">
    <source>
        <dbReference type="SAM" id="MobiDB-lite"/>
    </source>
</evidence>
<dbReference type="PANTHER" id="PTHR23502">
    <property type="entry name" value="MAJOR FACILITATOR SUPERFAMILY"/>
    <property type="match status" value="1"/>
</dbReference>
<dbReference type="InterPro" id="IPR011701">
    <property type="entry name" value="MFS"/>
</dbReference>
<feature type="compositionally biased region" description="Basic and acidic residues" evidence="5">
    <location>
        <begin position="33"/>
        <end position="44"/>
    </location>
</feature>
<name>A0A178FEU5_TRIVO</name>
<feature type="transmembrane region" description="Helical" evidence="6">
    <location>
        <begin position="126"/>
        <end position="144"/>
    </location>
</feature>
<evidence type="ECO:0008006" key="9">
    <source>
        <dbReference type="Google" id="ProtNLM"/>
    </source>
</evidence>
<keyword evidence="8" id="KW-1185">Reference proteome</keyword>